<comment type="caution">
    <text evidence="2">The sequence shown here is derived from an EMBL/GenBank/DDBJ whole genome shotgun (WGS) entry which is preliminary data.</text>
</comment>
<dbReference type="Proteomes" id="UP000247409">
    <property type="component" value="Unassembled WGS sequence"/>
</dbReference>
<feature type="region of interest" description="Disordered" evidence="1">
    <location>
        <begin position="81"/>
        <end position="107"/>
    </location>
</feature>
<feature type="compositionally biased region" description="Low complexity" evidence="1">
    <location>
        <begin position="91"/>
        <end position="102"/>
    </location>
</feature>
<evidence type="ECO:0000313" key="2">
    <source>
        <dbReference type="EMBL" id="PXF45142.1"/>
    </source>
</evidence>
<dbReference type="AlphaFoldDB" id="A0A2V3ISR5"/>
<keyword evidence="3" id="KW-1185">Reference proteome</keyword>
<evidence type="ECO:0000313" key="3">
    <source>
        <dbReference type="Proteomes" id="UP000247409"/>
    </source>
</evidence>
<reference evidence="2 3" key="1">
    <citation type="journal article" date="2018" name="Mol. Biol. Evol.">
        <title>Analysis of the draft genome of the red seaweed Gracilariopsis chorda provides insights into genome size evolution in Rhodophyta.</title>
        <authorList>
            <person name="Lee J."/>
            <person name="Yang E.C."/>
            <person name="Graf L."/>
            <person name="Yang J.H."/>
            <person name="Qiu H."/>
            <person name="Zel Zion U."/>
            <person name="Chan C.X."/>
            <person name="Stephens T.G."/>
            <person name="Weber A.P.M."/>
            <person name="Boo G.H."/>
            <person name="Boo S.M."/>
            <person name="Kim K.M."/>
            <person name="Shin Y."/>
            <person name="Jung M."/>
            <person name="Lee S.J."/>
            <person name="Yim H.S."/>
            <person name="Lee J.H."/>
            <person name="Bhattacharya D."/>
            <person name="Yoon H.S."/>
        </authorList>
    </citation>
    <scope>NUCLEOTIDE SEQUENCE [LARGE SCALE GENOMIC DNA]</scope>
    <source>
        <strain evidence="2 3">SKKU-2015</strain>
        <tissue evidence="2">Whole body</tissue>
    </source>
</reference>
<name>A0A2V3ISR5_9FLOR</name>
<dbReference type="EMBL" id="NBIV01000069">
    <property type="protein sequence ID" value="PXF45142.1"/>
    <property type="molecule type" value="Genomic_DNA"/>
</dbReference>
<evidence type="ECO:0008006" key="4">
    <source>
        <dbReference type="Google" id="ProtNLM"/>
    </source>
</evidence>
<organism evidence="2 3">
    <name type="scientific">Gracilariopsis chorda</name>
    <dbReference type="NCBI Taxonomy" id="448386"/>
    <lineage>
        <taxon>Eukaryota</taxon>
        <taxon>Rhodophyta</taxon>
        <taxon>Florideophyceae</taxon>
        <taxon>Rhodymeniophycidae</taxon>
        <taxon>Gracilariales</taxon>
        <taxon>Gracilariaceae</taxon>
        <taxon>Gracilariopsis</taxon>
    </lineage>
</organism>
<protein>
    <recommendedName>
        <fullName evidence="4">Ubiquitin-like domain-containing protein</fullName>
    </recommendedName>
</protein>
<proteinExistence type="predicted"/>
<dbReference type="OrthoDB" id="333752at2759"/>
<sequence length="370" mass="41352">MSPLRLRFRFPDGKQVTLSDVSPDETYGALISRVLKDAKLRVEPERVLIAGHPPRVVEASADVEVSTILKSGDSLIVEPPKRTKRTRKRTATQARSASATSARDARGNVSVVTDLTRNAEEIDSGDEWKPDASNAEDDEVIEVELTKPGTGKRRRVAKPNGTAVTGGGVATLDGVKRKRSERKDAGEVLETLVGEDARGLIGAALAQSVEKRVEELDVCGKSFREGLRSALEKRQWEAEGERRYEAWLAKRYEIIDKGGVTFKVRYRALGARAWTEEASMFKVPPELLTEAFRGVLKNREEREKLRVNTMAIVSPRSFWNMVRLFGERVEEELERLVPDGDWSFMGSRRRKLSAKASRNLQQSADVVHID</sequence>
<evidence type="ECO:0000256" key="1">
    <source>
        <dbReference type="SAM" id="MobiDB-lite"/>
    </source>
</evidence>
<accession>A0A2V3ISR5</accession>
<dbReference type="Gene3D" id="3.10.20.90">
    <property type="entry name" value="Phosphatidylinositol 3-kinase Catalytic Subunit, Chain A, domain 1"/>
    <property type="match status" value="1"/>
</dbReference>
<gene>
    <name evidence="2" type="ORF">BWQ96_05116</name>
</gene>